<feature type="domain" description="Zinc finger PHD-type" evidence="6">
    <location>
        <begin position="943"/>
        <end position="989"/>
    </location>
</feature>
<dbReference type="InterPro" id="IPR019786">
    <property type="entry name" value="Zinc_finger_PHD-type_CS"/>
</dbReference>
<evidence type="ECO:0000256" key="5">
    <source>
        <dbReference type="ARBA" id="ARBA00023163"/>
    </source>
</evidence>
<dbReference type="Pfam" id="PF00628">
    <property type="entry name" value="PHD"/>
    <property type="match status" value="1"/>
</dbReference>
<dbReference type="PANTHER" id="PTHR46201:SF9">
    <property type="entry name" value="PHD FINGER PROTEIN MALE MEIOCYTE DEATH 1"/>
    <property type="match status" value="1"/>
</dbReference>
<reference evidence="7 8" key="1">
    <citation type="journal article" date="2017" name="Genome Biol.">
        <title>New reference genome sequences of hot pepper reveal the massive evolution of plant disease-resistance genes by retroduplication.</title>
        <authorList>
            <person name="Kim S."/>
            <person name="Park J."/>
            <person name="Yeom S.I."/>
            <person name="Kim Y.M."/>
            <person name="Seo E."/>
            <person name="Kim K.T."/>
            <person name="Kim M.S."/>
            <person name="Lee J.M."/>
            <person name="Cheong K."/>
            <person name="Shin H.S."/>
            <person name="Kim S.B."/>
            <person name="Han K."/>
            <person name="Lee J."/>
            <person name="Park M."/>
            <person name="Lee H.A."/>
            <person name="Lee H.Y."/>
            <person name="Lee Y."/>
            <person name="Oh S."/>
            <person name="Lee J.H."/>
            <person name="Choi E."/>
            <person name="Choi E."/>
            <person name="Lee S.E."/>
            <person name="Jeon J."/>
            <person name="Kim H."/>
            <person name="Choi G."/>
            <person name="Song H."/>
            <person name="Lee J."/>
            <person name="Lee S.C."/>
            <person name="Kwon J.K."/>
            <person name="Lee H.Y."/>
            <person name="Koo N."/>
            <person name="Hong Y."/>
            <person name="Kim R.W."/>
            <person name="Kang W.H."/>
            <person name="Huh J.H."/>
            <person name="Kang B.C."/>
            <person name="Yang T.J."/>
            <person name="Lee Y.H."/>
            <person name="Bennetzen J.L."/>
            <person name="Choi D."/>
        </authorList>
    </citation>
    <scope>NUCLEOTIDE SEQUENCE [LARGE SCALE GENOMIC DNA]</scope>
    <source>
        <strain evidence="8">cv. PBC81</strain>
    </source>
</reference>
<proteinExistence type="predicted"/>
<dbReference type="InterPro" id="IPR059080">
    <property type="entry name" value="WHD_PTC1"/>
</dbReference>
<keyword evidence="8" id="KW-1185">Reference proteome</keyword>
<dbReference type="SMART" id="SM00249">
    <property type="entry name" value="PHD"/>
    <property type="match status" value="1"/>
</dbReference>
<keyword evidence="3" id="KW-0862">Zinc</keyword>
<dbReference type="STRING" id="33114.A0A2G2VDX8"/>
<dbReference type="InterPro" id="IPR019787">
    <property type="entry name" value="Znf_PHD-finger"/>
</dbReference>
<dbReference type="Proteomes" id="UP000224567">
    <property type="component" value="Unassembled WGS sequence"/>
</dbReference>
<organism evidence="7 8">
    <name type="scientific">Capsicum baccatum</name>
    <name type="common">Peruvian pepper</name>
    <dbReference type="NCBI Taxonomy" id="33114"/>
    <lineage>
        <taxon>Eukaryota</taxon>
        <taxon>Viridiplantae</taxon>
        <taxon>Streptophyta</taxon>
        <taxon>Embryophyta</taxon>
        <taxon>Tracheophyta</taxon>
        <taxon>Spermatophyta</taxon>
        <taxon>Magnoliopsida</taxon>
        <taxon>eudicotyledons</taxon>
        <taxon>Gunneridae</taxon>
        <taxon>Pentapetalae</taxon>
        <taxon>asterids</taxon>
        <taxon>lamiids</taxon>
        <taxon>Solanales</taxon>
        <taxon>Solanaceae</taxon>
        <taxon>Solanoideae</taxon>
        <taxon>Capsiceae</taxon>
        <taxon>Capsicum</taxon>
    </lineage>
</organism>
<dbReference type="InterPro" id="IPR013083">
    <property type="entry name" value="Znf_RING/FYVE/PHD"/>
</dbReference>
<dbReference type="GO" id="GO:0008270">
    <property type="term" value="F:zinc ion binding"/>
    <property type="evidence" value="ECO:0007669"/>
    <property type="project" value="UniProtKB-KW"/>
</dbReference>
<accession>A0A2G2VDX8</accession>
<dbReference type="SUPFAM" id="SSF57903">
    <property type="entry name" value="FYVE/PHD zinc finger"/>
    <property type="match status" value="1"/>
</dbReference>
<sequence>MKWRLAFGVLCDKTITPILKEDACCEDEDVEVDVWHTRCDRVTNEVIRDKVRVTLVVDKMSFELLHGYCNMKPPKGRRHCRSLTPDVISNLPDNVIDVILLRLPCKDAIDRGRPGPSQFENARHGCGPGLDCDKLSIRAQFMVLGVCEIASGRVLFMDSKFEFLKVELIEIRVKALEGVHSDYGDTHEDPKLLVINDPTITNIIEIDAPMLRSFDFDGNITSIFLKNAPLLVKVSLKGYGMNAEDLDFAKVFESCPALEHLILDFTYAEAHGRAKNDDRIVESLELEHFSDVTFNHLREVKLRCLSGTAPEMQLIKLLLAKSPELVRMLIDIQMTREIFEDYKKKKKKKGVSNFYGFDTFLDPGCPITLMGAFRDNIRYFLQECAEIEEYTVEGMPVWCTFLVHKKKGVVIPLYTIEENVKSSVRTYCDHCRCAGWSHHLVSKRKYHLIIPADSEWKKRLDDGVFDDQAHILHGLIHSNGYGHLISLNGIEGGSKFLCGREVMDLWDRICTNFRVRKITVEDVSKKHLMDLRLLYGVAYGHTWFGRWGYKFSHGSFGIMEHNYGKAIEMLSSIELDHVIDDFRATNRSNVMKQMIVCYRDLSNTPLITIRDLLRFMLAVKSCISFKKEPHVAAPVVRSCSSRYLMRSAAPNKSAEKEKSVRYRKFSNVAASLDSRWPVRRLEYTAEVIVDALREKREENRVGSCGMSRQEARDAARLHIGDTGLIDYVLKSMNNVIVGGYVVRRAVNRVTRVLEYTIQELRNCDKPEQEKLPEPVQDYDANPGSDVYTDVLFLYNNLFLSFVESDVLSLAVRTVLDSKQFLKEWPFTDDPDDTMFRFICCVLPSSLGLEAVFTKGFLPGELVEVPLHSTIGDLKIAIESAMRDTYCIMDNLMVTDIAGMEQMGDNEVLFGIIESGSELWVRGLGLDLDSELRNEGGSDNWTVNCRCGARDDDGERMVACDICEIWQHTRCCGIEDSEAVPSLFVCEACSISLAPPRAQTSFEFGHYGSAAPVPLESHFGMDMIY</sequence>
<comment type="caution">
    <text evidence="7">The sequence shown here is derived from an EMBL/GenBank/DDBJ whole genome shotgun (WGS) entry which is preliminary data.</text>
</comment>
<dbReference type="InterPro" id="IPR057765">
    <property type="entry name" value="MS1-like_ubiquitin"/>
</dbReference>
<dbReference type="Pfam" id="PF25874">
    <property type="entry name" value="WHD_plant_repro"/>
    <property type="match status" value="1"/>
</dbReference>
<evidence type="ECO:0000256" key="3">
    <source>
        <dbReference type="ARBA" id="ARBA00022833"/>
    </source>
</evidence>
<gene>
    <name evidence="7" type="ORF">CQW23_27466</name>
</gene>
<dbReference type="InterPro" id="IPR058054">
    <property type="entry name" value="Znf_MS1-like"/>
</dbReference>
<evidence type="ECO:0000259" key="6">
    <source>
        <dbReference type="SMART" id="SM00249"/>
    </source>
</evidence>
<evidence type="ECO:0000313" key="7">
    <source>
        <dbReference type="EMBL" id="PHT31129.1"/>
    </source>
</evidence>
<keyword evidence="1" id="KW-0479">Metal-binding</keyword>
<dbReference type="OrthoDB" id="436852at2759"/>
<dbReference type="CDD" id="cd15556">
    <property type="entry name" value="PHD_MMD1_like"/>
    <property type="match status" value="1"/>
</dbReference>
<dbReference type="Pfam" id="PF25565">
    <property type="entry name" value="Ubiquitin_At1g33420"/>
    <property type="match status" value="1"/>
</dbReference>
<dbReference type="PANTHER" id="PTHR46201">
    <property type="entry name" value="PHD FINGER PROTEIN MALE MEIOCYTE DEATH 1-RELATED"/>
    <property type="match status" value="1"/>
</dbReference>
<evidence type="ECO:0000313" key="8">
    <source>
        <dbReference type="Proteomes" id="UP000224567"/>
    </source>
</evidence>
<evidence type="ECO:0000256" key="4">
    <source>
        <dbReference type="ARBA" id="ARBA00023015"/>
    </source>
</evidence>
<keyword evidence="4" id="KW-0805">Transcription regulation</keyword>
<evidence type="ECO:0000256" key="2">
    <source>
        <dbReference type="ARBA" id="ARBA00022771"/>
    </source>
</evidence>
<keyword evidence="2" id="KW-0863">Zinc-finger</keyword>
<name>A0A2G2VDX8_CAPBA</name>
<reference evidence="8" key="2">
    <citation type="journal article" date="2017" name="J. Anim. Genet.">
        <title>Multiple reference genome sequences of hot pepper reveal the massive evolution of plant disease resistance genes by retroduplication.</title>
        <authorList>
            <person name="Kim S."/>
            <person name="Park J."/>
            <person name="Yeom S.-I."/>
            <person name="Kim Y.-M."/>
            <person name="Seo E."/>
            <person name="Kim K.-T."/>
            <person name="Kim M.-S."/>
            <person name="Lee J.M."/>
            <person name="Cheong K."/>
            <person name="Shin H.-S."/>
            <person name="Kim S.-B."/>
            <person name="Han K."/>
            <person name="Lee J."/>
            <person name="Park M."/>
            <person name="Lee H.-A."/>
            <person name="Lee H.-Y."/>
            <person name="Lee Y."/>
            <person name="Oh S."/>
            <person name="Lee J.H."/>
            <person name="Choi E."/>
            <person name="Choi E."/>
            <person name="Lee S.E."/>
            <person name="Jeon J."/>
            <person name="Kim H."/>
            <person name="Choi G."/>
            <person name="Song H."/>
            <person name="Lee J."/>
            <person name="Lee S.-C."/>
            <person name="Kwon J.-K."/>
            <person name="Lee H.-Y."/>
            <person name="Koo N."/>
            <person name="Hong Y."/>
            <person name="Kim R.W."/>
            <person name="Kang W.-H."/>
            <person name="Huh J.H."/>
            <person name="Kang B.-C."/>
            <person name="Yang T.-J."/>
            <person name="Lee Y.-H."/>
            <person name="Bennetzen J.L."/>
            <person name="Choi D."/>
        </authorList>
    </citation>
    <scope>NUCLEOTIDE SEQUENCE [LARGE SCALE GENOMIC DNA]</scope>
    <source>
        <strain evidence="8">cv. PBC81</strain>
    </source>
</reference>
<dbReference type="AlphaFoldDB" id="A0A2G2VDX8"/>
<dbReference type="EMBL" id="MLFT02000012">
    <property type="protein sequence ID" value="PHT31129.1"/>
    <property type="molecule type" value="Genomic_DNA"/>
</dbReference>
<keyword evidence="5" id="KW-0804">Transcription</keyword>
<evidence type="ECO:0000256" key="1">
    <source>
        <dbReference type="ARBA" id="ARBA00022723"/>
    </source>
</evidence>
<dbReference type="InterPro" id="IPR011011">
    <property type="entry name" value="Znf_FYVE_PHD"/>
</dbReference>
<dbReference type="InterPro" id="IPR001965">
    <property type="entry name" value="Znf_PHD"/>
</dbReference>
<dbReference type="Gene3D" id="3.30.40.10">
    <property type="entry name" value="Zinc/RING finger domain, C3HC4 (zinc finger)"/>
    <property type="match status" value="1"/>
</dbReference>
<dbReference type="PROSITE" id="PS01359">
    <property type="entry name" value="ZF_PHD_1"/>
    <property type="match status" value="1"/>
</dbReference>
<protein>
    <recommendedName>
        <fullName evidence="6">Zinc finger PHD-type domain-containing protein</fullName>
    </recommendedName>
</protein>